<name>A0A4Z0PJS9_9BACT</name>
<feature type="region of interest" description="Disordered" evidence="1">
    <location>
        <begin position="1"/>
        <end position="26"/>
    </location>
</feature>
<evidence type="ECO:0000313" key="2">
    <source>
        <dbReference type="EMBL" id="TGE15184.1"/>
    </source>
</evidence>
<evidence type="ECO:0008006" key="4">
    <source>
        <dbReference type="Google" id="ProtNLM"/>
    </source>
</evidence>
<proteinExistence type="predicted"/>
<protein>
    <recommendedName>
        <fullName evidence="4">MABP domain-containing protein</fullName>
    </recommendedName>
</protein>
<organism evidence="2 3">
    <name type="scientific">Hymenobacter elongatus</name>
    <dbReference type="NCBI Taxonomy" id="877208"/>
    <lineage>
        <taxon>Bacteria</taxon>
        <taxon>Pseudomonadati</taxon>
        <taxon>Bacteroidota</taxon>
        <taxon>Cytophagia</taxon>
        <taxon>Cytophagales</taxon>
        <taxon>Hymenobacteraceae</taxon>
        <taxon>Hymenobacter</taxon>
    </lineage>
</organism>
<dbReference type="OrthoDB" id="871500at2"/>
<evidence type="ECO:0000256" key="1">
    <source>
        <dbReference type="SAM" id="MobiDB-lite"/>
    </source>
</evidence>
<evidence type="ECO:0000313" key="3">
    <source>
        <dbReference type="Proteomes" id="UP000297739"/>
    </source>
</evidence>
<dbReference type="AlphaFoldDB" id="A0A4Z0PJS9"/>
<dbReference type="Gene3D" id="2.100.10.50">
    <property type="match status" value="2"/>
</dbReference>
<dbReference type="Proteomes" id="UP000297739">
    <property type="component" value="Unassembled WGS sequence"/>
</dbReference>
<sequence length="314" mass="33651">MALSSCSKDELQDVTPGKDNQASSSISQARAAWGKFVNDVRLGTLVDPEGQYVKDGTIVPSDGVSPRQHRPKFDVQRRDLKSFTAFGFGSEQHLMLPEEPVDGGSYGGGGSAPYQGFISSENVAAYSGSDNPAGHIYDLKITKGGDGPLDGYTKIDVDLNRGSGGQYIYLTFTRNPSKVQKGSEWDNYCMNGSFNTCNGRQVVGPVRAIWSQAYSSGGAFYSWPGFTFPTWAPNGLGGWKQPDLNDGAGGEYIYGYQSKDARDGNPIEVGVLYGSSSSVAPPAGWVKVDASNGQGVDLNKGAGGDYVYFCYKRR</sequence>
<dbReference type="RefSeq" id="WP_135498306.1">
    <property type="nucleotide sequence ID" value="NZ_SRLD01000025.1"/>
</dbReference>
<dbReference type="EMBL" id="SRLD01000025">
    <property type="protein sequence ID" value="TGE15184.1"/>
    <property type="molecule type" value="Genomic_DNA"/>
</dbReference>
<accession>A0A4Z0PJS9</accession>
<reference evidence="2 3" key="1">
    <citation type="submission" date="2019-04" db="EMBL/GenBank/DDBJ databases">
        <authorList>
            <person name="Feng G."/>
            <person name="Zhang J."/>
            <person name="Zhu H."/>
        </authorList>
    </citation>
    <scope>NUCLEOTIDE SEQUENCE [LARGE SCALE GENOMIC DNA]</scope>
    <source>
        <strain evidence="2 3">JCM 17223</strain>
    </source>
</reference>
<keyword evidence="3" id="KW-1185">Reference proteome</keyword>
<comment type="caution">
    <text evidence="2">The sequence shown here is derived from an EMBL/GenBank/DDBJ whole genome shotgun (WGS) entry which is preliminary data.</text>
</comment>
<gene>
    <name evidence="2" type="ORF">E5J99_13325</name>
</gene>